<dbReference type="Proteomes" id="UP000654075">
    <property type="component" value="Unassembled WGS sequence"/>
</dbReference>
<keyword evidence="7" id="KW-0539">Nucleus</keyword>
<evidence type="ECO:0000256" key="2">
    <source>
        <dbReference type="ARBA" id="ARBA00011022"/>
    </source>
</evidence>
<dbReference type="GO" id="GO:0016787">
    <property type="term" value="F:hydrolase activity"/>
    <property type="evidence" value="ECO:0007669"/>
    <property type="project" value="UniProtKB-KW"/>
</dbReference>
<evidence type="ECO:0000256" key="7">
    <source>
        <dbReference type="ARBA" id="ARBA00023242"/>
    </source>
</evidence>
<evidence type="ECO:0008006" key="13">
    <source>
        <dbReference type="Google" id="ProtNLM"/>
    </source>
</evidence>
<dbReference type="Gene3D" id="3.40.50.300">
    <property type="entry name" value="P-loop containing nucleotide triphosphate hydrolases"/>
    <property type="match status" value="2"/>
</dbReference>
<dbReference type="GO" id="GO:0000462">
    <property type="term" value="P:maturation of SSU-rRNA from tricistronic rRNA transcript (SSU-rRNA, 5.8S rRNA, LSU-rRNA)"/>
    <property type="evidence" value="ECO:0007669"/>
    <property type="project" value="InterPro"/>
</dbReference>
<dbReference type="InterPro" id="IPR011545">
    <property type="entry name" value="DEAD/DEAH_box_helicase_dom"/>
</dbReference>
<feature type="compositionally biased region" description="Acidic residues" evidence="8">
    <location>
        <begin position="1090"/>
        <end position="1101"/>
    </location>
</feature>
<dbReference type="InterPro" id="IPR014001">
    <property type="entry name" value="Helicase_ATP-bd"/>
</dbReference>
<feature type="compositionally biased region" description="Gly residues" evidence="8">
    <location>
        <begin position="449"/>
        <end position="458"/>
    </location>
</feature>
<dbReference type="PANTHER" id="PTHR18934">
    <property type="entry name" value="ATP-DEPENDENT RNA HELICASE"/>
    <property type="match status" value="1"/>
</dbReference>
<evidence type="ECO:0000256" key="3">
    <source>
        <dbReference type="ARBA" id="ARBA00022741"/>
    </source>
</evidence>
<evidence type="ECO:0000313" key="11">
    <source>
        <dbReference type="EMBL" id="CAE8596420.1"/>
    </source>
</evidence>
<comment type="caution">
    <text evidence="11">The sequence shown here is derived from an EMBL/GenBank/DDBJ whole genome shotgun (WGS) entry which is preliminary data.</text>
</comment>
<dbReference type="Pfam" id="PF21010">
    <property type="entry name" value="HA2_C"/>
    <property type="match status" value="1"/>
</dbReference>
<dbReference type="PANTHER" id="PTHR18934:SF237">
    <property type="entry name" value="ATP-DEPENDENT DNA_RNA HELICASE DHX36"/>
    <property type="match status" value="1"/>
</dbReference>
<evidence type="ECO:0000256" key="6">
    <source>
        <dbReference type="ARBA" id="ARBA00022840"/>
    </source>
</evidence>
<feature type="non-terminal residue" evidence="11">
    <location>
        <position position="1"/>
    </location>
</feature>
<evidence type="ECO:0000256" key="4">
    <source>
        <dbReference type="ARBA" id="ARBA00022801"/>
    </source>
</evidence>
<feature type="region of interest" description="Disordered" evidence="8">
    <location>
        <begin position="1352"/>
        <end position="1395"/>
    </location>
</feature>
<dbReference type="GO" id="GO:0030688">
    <property type="term" value="C:preribosome, small subunit precursor"/>
    <property type="evidence" value="ECO:0007669"/>
    <property type="project" value="InterPro"/>
</dbReference>
<feature type="domain" description="Helicase ATP-binding" evidence="9">
    <location>
        <begin position="236"/>
        <end position="403"/>
    </location>
</feature>
<reference evidence="11" key="1">
    <citation type="submission" date="2021-02" db="EMBL/GenBank/DDBJ databases">
        <authorList>
            <person name="Dougan E. K."/>
            <person name="Rhodes N."/>
            <person name="Thang M."/>
            <person name="Chan C."/>
        </authorList>
    </citation>
    <scope>NUCLEOTIDE SEQUENCE</scope>
</reference>
<evidence type="ECO:0000259" key="10">
    <source>
        <dbReference type="PROSITE" id="PS51194"/>
    </source>
</evidence>
<keyword evidence="12" id="KW-1185">Reference proteome</keyword>
<organism evidence="11 12">
    <name type="scientific">Polarella glacialis</name>
    <name type="common">Dinoflagellate</name>
    <dbReference type="NCBI Taxonomy" id="89957"/>
    <lineage>
        <taxon>Eukaryota</taxon>
        <taxon>Sar</taxon>
        <taxon>Alveolata</taxon>
        <taxon>Dinophyceae</taxon>
        <taxon>Suessiales</taxon>
        <taxon>Suessiaceae</taxon>
        <taxon>Polarella</taxon>
    </lineage>
</organism>
<accession>A0A813EBW6</accession>
<feature type="compositionally biased region" description="Low complexity" evidence="8">
    <location>
        <begin position="111"/>
        <end position="121"/>
    </location>
</feature>
<gene>
    <name evidence="11" type="ORF">PGLA1383_LOCUS14883</name>
</gene>
<dbReference type="SMART" id="SM00847">
    <property type="entry name" value="HA2"/>
    <property type="match status" value="1"/>
</dbReference>
<dbReference type="SMART" id="SM00490">
    <property type="entry name" value="HELICc"/>
    <property type="match status" value="1"/>
</dbReference>
<dbReference type="Pfam" id="PF00270">
    <property type="entry name" value="DEAD"/>
    <property type="match status" value="1"/>
</dbReference>
<dbReference type="Gene3D" id="1.20.120.1080">
    <property type="match status" value="1"/>
</dbReference>
<evidence type="ECO:0000313" key="12">
    <source>
        <dbReference type="Proteomes" id="UP000654075"/>
    </source>
</evidence>
<keyword evidence="5" id="KW-0347">Helicase</keyword>
<dbReference type="CDD" id="cd18791">
    <property type="entry name" value="SF2_C_RHA"/>
    <property type="match status" value="1"/>
</dbReference>
<dbReference type="InterPro" id="IPR001650">
    <property type="entry name" value="Helicase_C-like"/>
</dbReference>
<dbReference type="EMBL" id="CAJNNV010008571">
    <property type="protein sequence ID" value="CAE8596420.1"/>
    <property type="molecule type" value="Genomic_DNA"/>
</dbReference>
<proteinExistence type="inferred from homology"/>
<keyword evidence="4" id="KW-0378">Hydrolase</keyword>
<feature type="compositionally biased region" description="Basic and acidic residues" evidence="8">
    <location>
        <begin position="1352"/>
        <end position="1374"/>
    </location>
</feature>
<evidence type="ECO:0000256" key="1">
    <source>
        <dbReference type="ARBA" id="ARBA00004604"/>
    </source>
</evidence>
<dbReference type="SUPFAM" id="SSF52540">
    <property type="entry name" value="P-loop containing nucleoside triphosphate hydrolases"/>
    <property type="match status" value="1"/>
</dbReference>
<feature type="region of interest" description="Disordered" evidence="8">
    <location>
        <begin position="1090"/>
        <end position="1116"/>
    </location>
</feature>
<dbReference type="PROSITE" id="PS00690">
    <property type="entry name" value="DEAH_ATP_HELICASE"/>
    <property type="match status" value="1"/>
</dbReference>
<comment type="similarity">
    <text evidence="2">Belongs to the SLX9 family.</text>
</comment>
<protein>
    <recommendedName>
        <fullName evidence="13">RNA helicase</fullName>
    </recommendedName>
</protein>
<feature type="region of interest" description="Disordered" evidence="8">
    <location>
        <begin position="434"/>
        <end position="464"/>
    </location>
</feature>
<dbReference type="GO" id="GO:0030686">
    <property type="term" value="C:90S preribosome"/>
    <property type="evidence" value="ECO:0007669"/>
    <property type="project" value="InterPro"/>
</dbReference>
<dbReference type="PROSITE" id="PS51192">
    <property type="entry name" value="HELICASE_ATP_BIND_1"/>
    <property type="match status" value="1"/>
</dbReference>
<dbReference type="PROSITE" id="PS51194">
    <property type="entry name" value="HELICASE_CTER"/>
    <property type="match status" value="1"/>
</dbReference>
<evidence type="ECO:0000256" key="8">
    <source>
        <dbReference type="SAM" id="MobiDB-lite"/>
    </source>
</evidence>
<dbReference type="InterPro" id="IPR007502">
    <property type="entry name" value="Helicase-assoc_dom"/>
</dbReference>
<keyword evidence="3" id="KW-0547">Nucleotide-binding</keyword>
<dbReference type="InterPro" id="IPR002464">
    <property type="entry name" value="DNA/RNA_helicase_DEAH_CS"/>
</dbReference>
<dbReference type="GO" id="GO:0003723">
    <property type="term" value="F:RNA binding"/>
    <property type="evidence" value="ECO:0007669"/>
    <property type="project" value="TreeGrafter"/>
</dbReference>
<dbReference type="GO" id="GO:0005730">
    <property type="term" value="C:nucleolus"/>
    <property type="evidence" value="ECO:0007669"/>
    <property type="project" value="UniProtKB-SubCell"/>
</dbReference>
<dbReference type="GO" id="GO:0005524">
    <property type="term" value="F:ATP binding"/>
    <property type="evidence" value="ECO:0007669"/>
    <property type="project" value="UniProtKB-KW"/>
</dbReference>
<dbReference type="Pfam" id="PF15341">
    <property type="entry name" value="SLX9"/>
    <property type="match status" value="1"/>
</dbReference>
<dbReference type="SMART" id="SM00487">
    <property type="entry name" value="DEXDc"/>
    <property type="match status" value="1"/>
</dbReference>
<evidence type="ECO:0000259" key="9">
    <source>
        <dbReference type="PROSITE" id="PS51192"/>
    </source>
</evidence>
<dbReference type="InterPro" id="IPR027417">
    <property type="entry name" value="P-loop_NTPase"/>
</dbReference>
<comment type="subcellular location">
    <subcellularLocation>
        <location evidence="1">Nucleus</location>
        <location evidence="1">Nucleolus</location>
    </subcellularLocation>
</comment>
<sequence>MDAQSKAYVALSAYVAKVSSEVRQRLGGGKVPTPEQLANYVKQVVEQLQKLVKGAPRSVQDKMAAPFDGFYDFWGNSTAKPLSAQSFLGILEDLEDTFPEAEAPPPGGSEVGAPAPTSTGKGAAGGGKGGYTAQPAPAAAKAPSAVAAAKPEAKPAAAAPAAKAASGAGGAPNVKLFEKKAKPCEAGMRADADSFVPGQGLAKDAEVAQKTRRAVAPPISAASKRLPTFEKKDWIVAGIRHNVVTVISGDTGCGKSTLIPQLVCDAENLVADDKVVVCTQPRRVAAITLAEYVSKDRSQELGDEVGYQIRFINKFCETTRLIYATTAIVLRRLHSEPTLDSIGCLIIDEVHERDVYTDFLLLLLKEAFLNGQMPHLKIVLMSATLKADDFANYFRKVNGESALKPVHIPGRMFPVADFYFEDACEWLGFSPPAGKGGSKGGKGGKGKKGGGGGGGGDGPSPDQIEAVYGSIQKDNTAKDRPGATRCNDYTEKTLKACALWRANEVYIDLIVELVHYFHKEQPKGDGAVLIFLPGWGDITKTYIRLYQSGENLKLITLHSLMTPEQQHEAFERPPKGMRKVVLSTNIAEASVTIDDVVYVIDCGVRKERSFDAGTSTSSLDTKMVTKANAIQRRGRAGRVQEGLVVHLFPSYKFPTFEEFPMPQMLTSSMEEVVLQSKVIHGGSNSEITSMLTNSMAAPSSEAIESAVKLLKDMNCLTRGGELTVLGRATAAIPVSPCVAKFLLIAAAFRVIKPAACIAAFLSIKSPFQQTPTSENGKGDKNKVTGKDYFNKGFASDHMTMLQAYVEWRREVARGNGDEFCDQQGLSPETLDMACMMTNQFVSFMVDAGYDGEDVNGEGDYGEVDPVKKGSDQDALVRAAMVAGFSPSISVLYRGQRAPYWYLESNEEVSPFRGSANADYQMNGADGEEWMVFSDAMKMGRFNSIMDSSLVFSPFVLLFARALMIDEKKGEIRFDRWYAFVQNGPWIKELLDLRAKVMPSFKEAIESRDLAGFSRELTTRIADFVRQRPIKLDKIEAVARNIDEEVIGAARKHLSFYEWPEDLGVDDEEEECVKVSPGAVPAGPEPFEIPVPDDDEDGEEGAAVDAKGMTRGQRKRTKRRDDFMRRFEFVNFVQKQDEVRQNGGLADLGGLAGSLDEALNRSDRAAKPDDLARRPGRKVQAATDEREMAQYQGVLGFEAFQNDPLGALEQHLKNSLRLHGIGEFIRRLEKIAEDEFLRLKQRVYALLEQALEESFGVWADSILLKKRGNCQESIQKGYNVRQNLDELKRSLPRLQELHKRAQGKRGAKDIRVLKRHIDEINELFLSGDLQIQARSADHVLGLGLRFVRESAGRRATDRESSGRHVDRRQFREHRGSCPAPAGGRGLFRGPPAADSL</sequence>
<feature type="domain" description="Helicase C-terminal" evidence="10">
    <location>
        <begin position="509"/>
        <end position="680"/>
    </location>
</feature>
<evidence type="ECO:0000256" key="5">
    <source>
        <dbReference type="ARBA" id="ARBA00022806"/>
    </source>
</evidence>
<dbReference type="GO" id="GO:0004386">
    <property type="term" value="F:helicase activity"/>
    <property type="evidence" value="ECO:0007669"/>
    <property type="project" value="UniProtKB-KW"/>
</dbReference>
<keyword evidence="6" id="KW-0067">ATP-binding</keyword>
<name>A0A813EBW6_POLGL</name>
<dbReference type="CDD" id="cd17917">
    <property type="entry name" value="DEXHc_RHA-like"/>
    <property type="match status" value="1"/>
</dbReference>
<dbReference type="Pfam" id="PF00271">
    <property type="entry name" value="Helicase_C"/>
    <property type="match status" value="1"/>
</dbReference>
<feature type="region of interest" description="Disordered" evidence="8">
    <location>
        <begin position="99"/>
        <end position="136"/>
    </location>
</feature>
<dbReference type="InterPro" id="IPR028160">
    <property type="entry name" value="Slx9-like"/>
</dbReference>